<evidence type="ECO:0000313" key="1">
    <source>
        <dbReference type="EMBL" id="MPW25975.1"/>
    </source>
</evidence>
<dbReference type="Proteomes" id="UP000440004">
    <property type="component" value="Unassembled WGS sequence"/>
</dbReference>
<sequence>MIIEKTYLALDKGSLDDQTKEVKQTANDLGAYLAKVLDRKAYMEVDPLVGAVMVAYETQGYIKGFKIATKIISEALNDTQSI</sequence>
<name>A0A6A7K9E2_9FIRM</name>
<protein>
    <submittedName>
        <fullName evidence="1">Uncharacterized protein</fullName>
    </submittedName>
</protein>
<keyword evidence="2" id="KW-1185">Reference proteome</keyword>
<reference evidence="1 2" key="1">
    <citation type="submission" date="2019-10" db="EMBL/GenBank/DDBJ databases">
        <title>Alkalibaculum tamaniensis sp.nov., a new alkaliphilic acetogen, isolated on methoxylated aromatics from a mud volcano.</title>
        <authorList>
            <person name="Khomyakova M.A."/>
            <person name="Merkel A.Y."/>
            <person name="Bonch-Osmolovskaya E.A."/>
            <person name="Slobodkin A.I."/>
        </authorList>
    </citation>
    <scope>NUCLEOTIDE SEQUENCE [LARGE SCALE GENOMIC DNA]</scope>
    <source>
        <strain evidence="1 2">M08DMB</strain>
    </source>
</reference>
<dbReference type="RefSeq" id="WP_152803991.1">
    <property type="nucleotide sequence ID" value="NZ_WHNX01000012.1"/>
</dbReference>
<organism evidence="1 2">
    <name type="scientific">Alkalibaculum sporogenes</name>
    <dbReference type="NCBI Taxonomy" id="2655001"/>
    <lineage>
        <taxon>Bacteria</taxon>
        <taxon>Bacillati</taxon>
        <taxon>Bacillota</taxon>
        <taxon>Clostridia</taxon>
        <taxon>Eubacteriales</taxon>
        <taxon>Eubacteriaceae</taxon>
        <taxon>Alkalibaculum</taxon>
    </lineage>
</organism>
<gene>
    <name evidence="1" type="ORF">GC105_09245</name>
</gene>
<proteinExistence type="predicted"/>
<dbReference type="EMBL" id="WHNX01000012">
    <property type="protein sequence ID" value="MPW25975.1"/>
    <property type="molecule type" value="Genomic_DNA"/>
</dbReference>
<dbReference type="AlphaFoldDB" id="A0A6A7K9E2"/>
<accession>A0A6A7K9E2</accession>
<evidence type="ECO:0000313" key="2">
    <source>
        <dbReference type="Proteomes" id="UP000440004"/>
    </source>
</evidence>
<comment type="caution">
    <text evidence="1">The sequence shown here is derived from an EMBL/GenBank/DDBJ whole genome shotgun (WGS) entry which is preliminary data.</text>
</comment>